<dbReference type="EMBL" id="JTDE01002403">
    <property type="protein sequence ID" value="KAF7257413.1"/>
    <property type="molecule type" value="Genomic_DNA"/>
</dbReference>
<feature type="compositionally biased region" description="Polar residues" evidence="2">
    <location>
        <begin position="654"/>
        <end position="663"/>
    </location>
</feature>
<sequence length="663" mass="73996">MDSDEETSRPMDDSKTFTEDDSATLTSPRSGRTVKKMQDNINSMFQMPPSPPTFVTMRQLTDAANAFYNMSLAHEITVDSEFRIEKCESLEDSLECSVKETMKRAFWDLLRSSLEADPPDYQPALRLLVEIKQSLNGLVLPNQKTLQKLVDSSLDLDAAREQLSQTGHLSLENYAIQVINLMRQFCAPVRDQEVENLRKIDDPVEAFRNAFIVLEEMHMDLANFTITQMRPFIRQQAVNYERSKFADFLKAQEVIGIDGLRRTREWIREAHLRLAPSSEAASSFSSMPPTGGCDSNSEEAIPLTPNNILREAYLTLLTWPTDKEWPETVVMDQQRLVELGTQLTNIVTLTSLVLVVCTYIASNASELLADLPQLVKTGPNMMLEVKGLLCQTGVYVFCNFAIDSLEKKASLLVDEIKYTLERWLNEIAPTASQPENASPSHKNSKTALFLLPSHMSTTLESQIREVVYGRHPVYQLMQKRALTFLRSALSSNPSESVPLPPGFGVLVDATRPSQIETFDKSAACRADPSAPCSSTQPLSTNVPTMATGVRSVKSSPLEDNNVCKTESPRLYCKPEHLSLTNLASRMLPLLTHNRNVFGPRYAGIIQSILLPRSGEPIRPLQGTSLDRELSSYESDAGNDQNNHGSCNDDRTSDGNDNSDNMVT</sequence>
<accession>A0A8S9YWH0</accession>
<comment type="caution">
    <text evidence="3">The sequence shown here is derived from an EMBL/GenBank/DDBJ whole genome shotgun (WGS) entry which is preliminary data.</text>
</comment>
<dbReference type="PANTHER" id="PTHR12832">
    <property type="entry name" value="TESTIS-SPECIFIC PROTEIN PBS13 T-COMPLEX 11"/>
    <property type="match status" value="1"/>
</dbReference>
<feature type="region of interest" description="Disordered" evidence="2">
    <location>
        <begin position="1"/>
        <end position="31"/>
    </location>
</feature>
<feature type="region of interest" description="Disordered" evidence="2">
    <location>
        <begin position="614"/>
        <end position="663"/>
    </location>
</feature>
<dbReference type="PANTHER" id="PTHR12832:SF11">
    <property type="entry name" value="LD23868P"/>
    <property type="match status" value="1"/>
</dbReference>
<feature type="compositionally biased region" description="Polar residues" evidence="2">
    <location>
        <begin position="631"/>
        <end position="645"/>
    </location>
</feature>
<dbReference type="GO" id="GO:0007165">
    <property type="term" value="P:signal transduction"/>
    <property type="evidence" value="ECO:0007669"/>
    <property type="project" value="TreeGrafter"/>
</dbReference>
<proteinExistence type="inferred from homology"/>
<dbReference type="OrthoDB" id="276323at2759"/>
<keyword evidence="4" id="KW-1185">Reference proteome</keyword>
<comment type="similarity">
    <text evidence="1">Belongs to the TCP11 family.</text>
</comment>
<feature type="region of interest" description="Disordered" evidence="2">
    <location>
        <begin position="280"/>
        <end position="299"/>
    </location>
</feature>
<organism evidence="3 4">
    <name type="scientific">Paragonimus skrjabini miyazakii</name>
    <dbReference type="NCBI Taxonomy" id="59628"/>
    <lineage>
        <taxon>Eukaryota</taxon>
        <taxon>Metazoa</taxon>
        <taxon>Spiralia</taxon>
        <taxon>Lophotrochozoa</taxon>
        <taxon>Platyhelminthes</taxon>
        <taxon>Trematoda</taxon>
        <taxon>Digenea</taxon>
        <taxon>Plagiorchiida</taxon>
        <taxon>Troglotremata</taxon>
        <taxon>Troglotrematidae</taxon>
        <taxon>Paragonimus</taxon>
    </lineage>
</organism>
<name>A0A8S9YWH0_9TREM</name>
<feature type="compositionally biased region" description="Low complexity" evidence="2">
    <location>
        <begin position="280"/>
        <end position="289"/>
    </location>
</feature>
<evidence type="ECO:0000256" key="2">
    <source>
        <dbReference type="SAM" id="MobiDB-lite"/>
    </source>
</evidence>
<gene>
    <name evidence="3" type="ORF">EG68_05150</name>
</gene>
<reference evidence="3" key="1">
    <citation type="submission" date="2019-07" db="EMBL/GenBank/DDBJ databases">
        <title>Annotation for the trematode Paragonimus miyazaki's.</title>
        <authorList>
            <person name="Choi Y.-J."/>
        </authorList>
    </citation>
    <scope>NUCLEOTIDE SEQUENCE</scope>
    <source>
        <strain evidence="3">Japan</strain>
    </source>
</reference>
<dbReference type="Proteomes" id="UP000822476">
    <property type="component" value="Unassembled WGS sequence"/>
</dbReference>
<evidence type="ECO:0000313" key="3">
    <source>
        <dbReference type="EMBL" id="KAF7257413.1"/>
    </source>
</evidence>
<dbReference type="AlphaFoldDB" id="A0A8S9YWH0"/>
<feature type="compositionally biased region" description="Basic and acidic residues" evidence="2">
    <location>
        <begin position="1"/>
        <end position="18"/>
    </location>
</feature>
<dbReference type="InterPro" id="IPR008862">
    <property type="entry name" value="Tcp11"/>
</dbReference>
<evidence type="ECO:0000256" key="1">
    <source>
        <dbReference type="ARBA" id="ARBA00010954"/>
    </source>
</evidence>
<protein>
    <submittedName>
        <fullName evidence="3">Uncharacterized protein</fullName>
    </submittedName>
</protein>
<dbReference type="Pfam" id="PF05794">
    <property type="entry name" value="Tcp11"/>
    <property type="match status" value="1"/>
</dbReference>
<evidence type="ECO:0000313" key="4">
    <source>
        <dbReference type="Proteomes" id="UP000822476"/>
    </source>
</evidence>